<reference evidence="1 2" key="1">
    <citation type="submission" date="2020-05" db="EMBL/GenBank/DDBJ databases">
        <title>Halorubrum RHB-C sp.nov., an extremely halophilic archaeon isolated from solar salt farm.</title>
        <authorList>
            <person name="Ho H."/>
            <person name="Danganan R.E."/>
            <person name="Dedeles G.R."/>
            <person name="Kim S.-G."/>
        </authorList>
    </citation>
    <scope>NUCLEOTIDE SEQUENCE [LARGE SCALE GENOMIC DNA]</scope>
    <source>
        <strain evidence="1 2">RHB-C</strain>
        <plasmid evidence="2">phar01</plasmid>
    </source>
</reference>
<evidence type="ECO:0000313" key="2">
    <source>
        <dbReference type="Proteomes" id="UP000505020"/>
    </source>
</evidence>
<dbReference type="RefSeq" id="WP_173230931.1">
    <property type="nucleotide sequence ID" value="NZ_CP053942.1"/>
</dbReference>
<dbReference type="SUPFAM" id="SSF55298">
    <property type="entry name" value="YjgF-like"/>
    <property type="match status" value="1"/>
</dbReference>
<organism evidence="1 2">
    <name type="scientific">Halorubrum salinarum</name>
    <dbReference type="NCBI Taxonomy" id="2739057"/>
    <lineage>
        <taxon>Archaea</taxon>
        <taxon>Methanobacteriati</taxon>
        <taxon>Methanobacteriota</taxon>
        <taxon>Stenosarchaea group</taxon>
        <taxon>Halobacteria</taxon>
        <taxon>Halobacteriales</taxon>
        <taxon>Haloferacaceae</taxon>
        <taxon>Halorubrum</taxon>
    </lineage>
</organism>
<dbReference type="PANTHER" id="PTHR43857">
    <property type="entry name" value="BLR7761 PROTEIN"/>
    <property type="match status" value="1"/>
</dbReference>
<geneLocation type="plasmid" evidence="2">
    <name>phar01</name>
</geneLocation>
<dbReference type="InterPro" id="IPR035959">
    <property type="entry name" value="RutC-like_sf"/>
</dbReference>
<dbReference type="GeneID" id="55596503"/>
<keyword evidence="2" id="KW-1185">Reference proteome</keyword>
<dbReference type="KEGG" id="hsai:HPS36_15835"/>
<sequence length="147" mass="16544">MTSYAINPPELKDAREIGYNHARIDGGTFYMAGQVAMGADSTVVGDDIETQARKAYENVRILLDAIDKSYDDISKVTTHIVDPAQHYYDGYKKVYWETFDEPYPCHTVLGHDQLANEEYLVEIEVKVPLSPADIEAIEADGETIREL</sequence>
<dbReference type="InterPro" id="IPR006175">
    <property type="entry name" value="YjgF/YER057c/UK114"/>
</dbReference>
<proteinExistence type="predicted"/>
<accession>A0A7D3Y2M8</accession>
<protein>
    <submittedName>
        <fullName evidence="1">RidA family protein</fullName>
    </submittedName>
</protein>
<dbReference type="EMBL" id="CP053942">
    <property type="protein sequence ID" value="QKG94347.1"/>
    <property type="molecule type" value="Genomic_DNA"/>
</dbReference>
<dbReference type="Pfam" id="PF01042">
    <property type="entry name" value="Ribonuc_L-PSP"/>
    <property type="match status" value="1"/>
</dbReference>
<gene>
    <name evidence="1" type="ORF">HPS36_15835</name>
</gene>
<keyword evidence="1" id="KW-0614">Plasmid</keyword>
<dbReference type="Gene3D" id="3.30.1330.40">
    <property type="entry name" value="RutC-like"/>
    <property type="match status" value="1"/>
</dbReference>
<evidence type="ECO:0000313" key="1">
    <source>
        <dbReference type="EMBL" id="QKG94347.1"/>
    </source>
</evidence>
<dbReference type="AlphaFoldDB" id="A0A7D3Y2M8"/>
<dbReference type="PANTHER" id="PTHR43857:SF1">
    <property type="entry name" value="YJGH FAMILY PROTEIN"/>
    <property type="match status" value="1"/>
</dbReference>
<name>A0A7D3Y2M8_9EURY</name>
<dbReference type="Proteomes" id="UP000505020">
    <property type="component" value="Plasmid pHAR01"/>
</dbReference>